<keyword evidence="11" id="KW-1185">Reference proteome</keyword>
<feature type="domain" description="Helicase C-terminal" evidence="9">
    <location>
        <begin position="346"/>
        <end position="504"/>
    </location>
</feature>
<dbReference type="Pfam" id="PF00271">
    <property type="entry name" value="Helicase_C"/>
    <property type="match status" value="1"/>
</dbReference>
<dbReference type="CDD" id="cd18787">
    <property type="entry name" value="SF2_C_DEAD"/>
    <property type="match status" value="1"/>
</dbReference>
<evidence type="ECO:0000256" key="3">
    <source>
        <dbReference type="ARBA" id="ARBA00022840"/>
    </source>
</evidence>
<evidence type="ECO:0000256" key="7">
    <source>
        <dbReference type="SAM" id="MobiDB-lite"/>
    </source>
</evidence>
<accession>A0ABR4FPR7</accession>
<proteinExistence type="inferred from homology"/>
<dbReference type="Pfam" id="PF00270">
    <property type="entry name" value="DEAD"/>
    <property type="match status" value="1"/>
</dbReference>
<dbReference type="SMART" id="SM00490">
    <property type="entry name" value="HELICc"/>
    <property type="match status" value="1"/>
</dbReference>
<dbReference type="InterPro" id="IPR001650">
    <property type="entry name" value="Helicase_C-like"/>
</dbReference>
<keyword evidence="1 6" id="KW-0547">Nucleotide-binding</keyword>
<keyword evidence="2 6" id="KW-0378">Hydrolase</keyword>
<protein>
    <recommendedName>
        <fullName evidence="6">ATP-dependent RNA helicase</fullName>
        <ecNumber evidence="6">3.6.4.13</ecNumber>
    </recommendedName>
</protein>
<comment type="similarity">
    <text evidence="6">Belongs to the DEAD box helicase family.</text>
</comment>
<comment type="domain">
    <text evidence="6">The Q motif is unique to and characteristic of the DEAD box family of RNA helicases and controls ATP binding and hydrolysis.</text>
</comment>
<feature type="domain" description="Helicase ATP-binding" evidence="8">
    <location>
        <begin position="132"/>
        <end position="315"/>
    </location>
</feature>
<dbReference type="PROSITE" id="PS51194">
    <property type="entry name" value="HELICASE_CTER"/>
    <property type="match status" value="1"/>
</dbReference>
<dbReference type="Gene3D" id="3.40.50.300">
    <property type="entry name" value="P-loop containing nucleotide triphosphate hydrolases"/>
    <property type="match status" value="2"/>
</dbReference>
<evidence type="ECO:0000259" key="8">
    <source>
        <dbReference type="PROSITE" id="PS51192"/>
    </source>
</evidence>
<dbReference type="PROSITE" id="PS51192">
    <property type="entry name" value="HELICASE_ATP_BIND_1"/>
    <property type="match status" value="1"/>
</dbReference>
<feature type="region of interest" description="Disordered" evidence="7">
    <location>
        <begin position="43"/>
        <end position="91"/>
    </location>
</feature>
<evidence type="ECO:0000256" key="5">
    <source>
        <dbReference type="ARBA" id="ARBA00047984"/>
    </source>
</evidence>
<evidence type="ECO:0000256" key="2">
    <source>
        <dbReference type="ARBA" id="ARBA00022801"/>
    </source>
</evidence>
<comment type="catalytic activity">
    <reaction evidence="5 6">
        <text>ATP + H2O = ADP + phosphate + H(+)</text>
        <dbReference type="Rhea" id="RHEA:13065"/>
        <dbReference type="ChEBI" id="CHEBI:15377"/>
        <dbReference type="ChEBI" id="CHEBI:15378"/>
        <dbReference type="ChEBI" id="CHEBI:30616"/>
        <dbReference type="ChEBI" id="CHEBI:43474"/>
        <dbReference type="ChEBI" id="CHEBI:456216"/>
        <dbReference type="EC" id="3.6.4.13"/>
    </reaction>
</comment>
<sequence length="593" mass="64366">MSSRLFSRVASNTSWVTTRVPLAIRHNTSFQTRSFTSLLSIMPPPNKRRKFKNGGKNNANFWSKSGKPDALEQPAQPVEEAAPSPIQASNLDGDAPRVPFATLAGKIDSNVLSAISAMGIETMSTVQHRVMTELPSLRSDCLVRAKTGEGKTIAFLLPVLQSLITGQTAVPKGQVSTLIITPTRELAQQIAKTCDQLTSQLARGIECQVAVGGTARASAFKRFMDRSPTILVATPGRLVDYLNDPEAKEKMSNIQTVILDEADTMLEIGFLERVKEILRYIPPKSTGWQGMCFSATVPAKVKDVVSTVLAPGYTSISTVNENDTPTHERVPQYHVVIPYVGDTFTSLTSLLRHEAKSNNKIIVFGVTANMVAASAAAFSQGLVDLPVFQIHSRLSQPARTKVTAQFKEASSGILFASDVVGRGMDFPNVDLVVQVGLPEDGEQYVHRVGRTARAGKDGRAIIMLTQAESYFLKVNRQLPINPHPELDAIQAAVPELAKEVSDAMDCVDPAVKAKAYSSYIGFFAGSGRLKKLQLDKAGLVQLANELAIKGFNCPEQPEISKKIVDKMGLKGVPGFIFSTNDGPAKPRHPRRKF</sequence>
<dbReference type="Proteomes" id="UP001610563">
    <property type="component" value="Unassembled WGS sequence"/>
</dbReference>
<comment type="caution">
    <text evidence="10">The sequence shown here is derived from an EMBL/GenBank/DDBJ whole genome shotgun (WGS) entry which is preliminary data.</text>
</comment>
<comment type="function">
    <text evidence="6">RNA helicase.</text>
</comment>
<dbReference type="GO" id="GO:0004386">
    <property type="term" value="F:helicase activity"/>
    <property type="evidence" value="ECO:0007669"/>
    <property type="project" value="UniProtKB-KW"/>
</dbReference>
<keyword evidence="3 6" id="KW-0067">ATP-binding</keyword>
<evidence type="ECO:0000256" key="1">
    <source>
        <dbReference type="ARBA" id="ARBA00022741"/>
    </source>
</evidence>
<dbReference type="EC" id="3.6.4.13" evidence="6"/>
<evidence type="ECO:0000256" key="6">
    <source>
        <dbReference type="RuleBase" id="RU365068"/>
    </source>
</evidence>
<keyword evidence="6 10" id="KW-0347">Helicase</keyword>
<evidence type="ECO:0000313" key="11">
    <source>
        <dbReference type="Proteomes" id="UP001610563"/>
    </source>
</evidence>
<dbReference type="SUPFAM" id="SSF52540">
    <property type="entry name" value="P-loop containing nucleoside triphosphate hydrolases"/>
    <property type="match status" value="1"/>
</dbReference>
<dbReference type="InterPro" id="IPR027417">
    <property type="entry name" value="P-loop_NTPase"/>
</dbReference>
<evidence type="ECO:0000313" key="10">
    <source>
        <dbReference type="EMBL" id="KAL2785239.1"/>
    </source>
</evidence>
<gene>
    <name evidence="10" type="ORF">BJX66DRAFT_315187</name>
</gene>
<dbReference type="InterPro" id="IPR014001">
    <property type="entry name" value="Helicase_ATP-bd"/>
</dbReference>
<name>A0ABR4FPR7_9EURO</name>
<dbReference type="PANTHER" id="PTHR24031">
    <property type="entry name" value="RNA HELICASE"/>
    <property type="match status" value="1"/>
</dbReference>
<evidence type="ECO:0000256" key="4">
    <source>
        <dbReference type="ARBA" id="ARBA00022884"/>
    </source>
</evidence>
<reference evidence="10 11" key="1">
    <citation type="submission" date="2024-07" db="EMBL/GenBank/DDBJ databases">
        <title>Section-level genome sequencing and comparative genomics of Aspergillus sections Usti and Cavernicolus.</title>
        <authorList>
            <consortium name="Lawrence Berkeley National Laboratory"/>
            <person name="Nybo J.L."/>
            <person name="Vesth T.C."/>
            <person name="Theobald S."/>
            <person name="Frisvad J.C."/>
            <person name="Larsen T.O."/>
            <person name="Kjaerboelling I."/>
            <person name="Rothschild-Mancinelli K."/>
            <person name="Lyhne E.K."/>
            <person name="Kogle M.E."/>
            <person name="Barry K."/>
            <person name="Clum A."/>
            <person name="Na H."/>
            <person name="Ledsgaard L."/>
            <person name="Lin J."/>
            <person name="Lipzen A."/>
            <person name="Kuo A."/>
            <person name="Riley R."/>
            <person name="Mondo S."/>
            <person name="Labutti K."/>
            <person name="Haridas S."/>
            <person name="Pangalinan J."/>
            <person name="Salamov A.A."/>
            <person name="Simmons B.A."/>
            <person name="Magnuson J.K."/>
            <person name="Chen J."/>
            <person name="Drula E."/>
            <person name="Henrissat B."/>
            <person name="Wiebenga A."/>
            <person name="Lubbers R.J."/>
            <person name="Gomes A.C."/>
            <person name="Makela M.R."/>
            <person name="Stajich J."/>
            <person name="Grigoriev I.V."/>
            <person name="Mortensen U.H."/>
            <person name="De Vries R.P."/>
            <person name="Baker S.E."/>
            <person name="Andersen M.R."/>
        </authorList>
    </citation>
    <scope>NUCLEOTIDE SEQUENCE [LARGE SCALE GENOMIC DNA]</scope>
    <source>
        <strain evidence="10 11">CBS 209.92</strain>
    </source>
</reference>
<dbReference type="CDD" id="cd17964">
    <property type="entry name" value="DEADc_MSS116"/>
    <property type="match status" value="1"/>
</dbReference>
<dbReference type="EMBL" id="JBFTWV010000150">
    <property type="protein sequence ID" value="KAL2785239.1"/>
    <property type="molecule type" value="Genomic_DNA"/>
</dbReference>
<organism evidence="10 11">
    <name type="scientific">Aspergillus keveii</name>
    <dbReference type="NCBI Taxonomy" id="714993"/>
    <lineage>
        <taxon>Eukaryota</taxon>
        <taxon>Fungi</taxon>
        <taxon>Dikarya</taxon>
        <taxon>Ascomycota</taxon>
        <taxon>Pezizomycotina</taxon>
        <taxon>Eurotiomycetes</taxon>
        <taxon>Eurotiomycetidae</taxon>
        <taxon>Eurotiales</taxon>
        <taxon>Aspergillaceae</taxon>
        <taxon>Aspergillus</taxon>
        <taxon>Aspergillus subgen. Nidulantes</taxon>
    </lineage>
</organism>
<evidence type="ECO:0000259" key="9">
    <source>
        <dbReference type="PROSITE" id="PS51194"/>
    </source>
</evidence>
<dbReference type="InterPro" id="IPR011545">
    <property type="entry name" value="DEAD/DEAH_box_helicase_dom"/>
</dbReference>
<keyword evidence="4 6" id="KW-0694">RNA-binding</keyword>
<dbReference type="SMART" id="SM00487">
    <property type="entry name" value="DEXDc"/>
    <property type="match status" value="1"/>
</dbReference>